<keyword evidence="2" id="KW-1185">Reference proteome</keyword>
<protein>
    <submittedName>
        <fullName evidence="1">Uncharacterized protein</fullName>
    </submittedName>
</protein>
<sequence>MPATNRILSDSRMADKEKKVKKGNSPTEKVPFYEPNTPEPKCRSDLINTGSTFPLMTRQPIRCCGSENRVLRWPRMNR</sequence>
<dbReference type="EMBL" id="CM043803">
    <property type="protein sequence ID" value="KAI4807679.1"/>
    <property type="molecule type" value="Genomic_DNA"/>
</dbReference>
<organism evidence="1 2">
    <name type="scientific">Chaenocephalus aceratus</name>
    <name type="common">Blackfin icefish</name>
    <name type="synonym">Chaenichthys aceratus</name>
    <dbReference type="NCBI Taxonomy" id="36190"/>
    <lineage>
        <taxon>Eukaryota</taxon>
        <taxon>Metazoa</taxon>
        <taxon>Chordata</taxon>
        <taxon>Craniata</taxon>
        <taxon>Vertebrata</taxon>
        <taxon>Euteleostomi</taxon>
        <taxon>Actinopterygii</taxon>
        <taxon>Neopterygii</taxon>
        <taxon>Teleostei</taxon>
        <taxon>Neoteleostei</taxon>
        <taxon>Acanthomorphata</taxon>
        <taxon>Eupercaria</taxon>
        <taxon>Perciformes</taxon>
        <taxon>Notothenioidei</taxon>
        <taxon>Channichthyidae</taxon>
        <taxon>Chaenocephalus</taxon>
    </lineage>
</organism>
<name>A0ACB9W4K4_CHAAC</name>
<accession>A0ACB9W4K4</accession>
<evidence type="ECO:0000313" key="2">
    <source>
        <dbReference type="Proteomes" id="UP001057452"/>
    </source>
</evidence>
<proteinExistence type="predicted"/>
<evidence type="ECO:0000313" key="1">
    <source>
        <dbReference type="EMBL" id="KAI4807679.1"/>
    </source>
</evidence>
<reference evidence="1" key="1">
    <citation type="submission" date="2022-05" db="EMBL/GenBank/DDBJ databases">
        <title>Chromosome-level genome of Chaenocephalus aceratus.</title>
        <authorList>
            <person name="Park H."/>
        </authorList>
    </citation>
    <scope>NUCLEOTIDE SEQUENCE</scope>
    <source>
        <strain evidence="1">KU_202001</strain>
    </source>
</reference>
<dbReference type="Proteomes" id="UP001057452">
    <property type="component" value="Chromosome 19"/>
</dbReference>
<gene>
    <name evidence="1" type="ORF">KUCAC02_027470</name>
</gene>
<comment type="caution">
    <text evidence="1">The sequence shown here is derived from an EMBL/GenBank/DDBJ whole genome shotgun (WGS) entry which is preliminary data.</text>
</comment>